<dbReference type="EMBL" id="BK001821">
    <property type="protein sequence ID" value="DAA02665.1"/>
    <property type="molecule type" value="Genomic_DNA"/>
</dbReference>
<gene>
    <name evidence="2" type="ORF">HDC07503</name>
</gene>
<protein>
    <submittedName>
        <fullName evidence="2">HDC07503</fullName>
    </submittedName>
</protein>
<evidence type="ECO:0000256" key="1">
    <source>
        <dbReference type="SAM" id="MobiDB-lite"/>
    </source>
</evidence>
<accession>Q6IM45</accession>
<dbReference type="AlphaFoldDB" id="Q6IM45"/>
<proteinExistence type="predicted"/>
<reference evidence="2" key="1">
    <citation type="journal article" date="2003" name="Genome Biol.">
        <title>An integrated gene annotation and transcriptional profiling approach towards the full gene content of the Drosophila genome.</title>
        <authorList>
            <person name="Hild M."/>
            <person name="Beckmann B."/>
            <person name="Haas S.A."/>
            <person name="Koch B."/>
            <person name="Solovyev V."/>
            <person name="Busold C."/>
            <person name="Fellenberg K."/>
            <person name="Boutros M."/>
            <person name="Vingron M."/>
            <person name="Sauer F."/>
            <person name="Hoheisel J.D."/>
            <person name="Paro R."/>
        </authorList>
    </citation>
    <scope>NUCLEOTIDE SEQUENCE</scope>
</reference>
<organism evidence="2">
    <name type="scientific">Drosophila melanogaster</name>
    <name type="common">Fruit fly</name>
    <dbReference type="NCBI Taxonomy" id="7227"/>
    <lineage>
        <taxon>Eukaryota</taxon>
        <taxon>Metazoa</taxon>
        <taxon>Ecdysozoa</taxon>
        <taxon>Arthropoda</taxon>
        <taxon>Hexapoda</taxon>
        <taxon>Insecta</taxon>
        <taxon>Pterygota</taxon>
        <taxon>Neoptera</taxon>
        <taxon>Endopterygota</taxon>
        <taxon>Diptera</taxon>
        <taxon>Brachycera</taxon>
        <taxon>Muscomorpha</taxon>
        <taxon>Ephydroidea</taxon>
        <taxon>Drosophilidae</taxon>
        <taxon>Drosophila</taxon>
        <taxon>Sophophora</taxon>
    </lineage>
</organism>
<feature type="region of interest" description="Disordered" evidence="1">
    <location>
        <begin position="1"/>
        <end position="37"/>
    </location>
</feature>
<feature type="compositionally biased region" description="Acidic residues" evidence="1">
    <location>
        <begin position="22"/>
        <end position="31"/>
    </location>
</feature>
<sequence>MARTPELVPPAPVHILHGNDAKDDDDDDDDGGVGVGDGDGDFLTICSTLMSSRLSIRKQRFRGTDEAFHYLRAHAPARVRVKSEVDARSTPQVTSPPDDDCPEWSNIFESQSLGFLGWATGASAFECQRKPQRYNLDKRLLFKYVRNGKRSLGWCLAKGVGKCLYNRLYLYLCRHLVFWGICHGFGHLRRVNDEDEIQIRNQVVSGMQLINQRQPLGRNISKHLEDR</sequence>
<evidence type="ECO:0000313" key="2">
    <source>
        <dbReference type="EMBL" id="DAA02665.1"/>
    </source>
</evidence>
<name>Q6IM45_DROME</name>